<proteinExistence type="predicted"/>
<name>A0AAI9N309_9BURK</name>
<gene>
    <name evidence="1" type="ORF">HFRIS_014844</name>
</gene>
<protein>
    <submittedName>
        <fullName evidence="1">Uncharacterized protein</fullName>
    </submittedName>
</protein>
<reference evidence="1 2" key="1">
    <citation type="journal article" date="2013" name="Front. Microbiol.">
        <title>The genome of the endophytic bacterium H. frisingense GSF30(T) identifies diverse strategies in the Herbaspirillum genus to interact with plants.</title>
        <authorList>
            <person name="Straub D."/>
            <person name="Rothballer M."/>
            <person name="Hartmann A."/>
            <person name="Ludewig U."/>
        </authorList>
    </citation>
    <scope>NUCLEOTIDE SEQUENCE [LARGE SCALE GENOMIC DNA]</scope>
    <source>
        <strain evidence="1 2">GSF30</strain>
    </source>
</reference>
<dbReference type="EMBL" id="AEEC02000020">
    <property type="protein sequence ID" value="EOA03966.1"/>
    <property type="molecule type" value="Genomic_DNA"/>
</dbReference>
<evidence type="ECO:0000313" key="2">
    <source>
        <dbReference type="Proteomes" id="UP000006772"/>
    </source>
</evidence>
<evidence type="ECO:0000313" key="1">
    <source>
        <dbReference type="EMBL" id="EOA03966.1"/>
    </source>
</evidence>
<sequence length="122" mass="13706">MSMQVTVYQMRRNGVEIPGELLGDEARNIGELRLGVFHDGERRRPTKAARLQRDNGDVVMELVDVHVDAIKASRMVIKGIERRKTDRGVVEFAQAWLCVQAGGPLLETSREKFFKSSGGTQH</sequence>
<dbReference type="AlphaFoldDB" id="A0AAI9N309"/>
<organism evidence="1 2">
    <name type="scientific">Herbaspirillum frisingense GSF30</name>
    <dbReference type="NCBI Taxonomy" id="864073"/>
    <lineage>
        <taxon>Bacteria</taxon>
        <taxon>Pseudomonadati</taxon>
        <taxon>Pseudomonadota</taxon>
        <taxon>Betaproteobacteria</taxon>
        <taxon>Burkholderiales</taxon>
        <taxon>Oxalobacteraceae</taxon>
        <taxon>Herbaspirillum</taxon>
    </lineage>
</organism>
<dbReference type="Proteomes" id="UP000006772">
    <property type="component" value="Unassembled WGS sequence"/>
</dbReference>
<accession>A0AAI9N309</accession>
<comment type="caution">
    <text evidence="1">The sequence shown here is derived from an EMBL/GenBank/DDBJ whole genome shotgun (WGS) entry which is preliminary data.</text>
</comment>